<keyword evidence="13" id="KW-0460">Magnesium</keyword>
<dbReference type="AlphaFoldDB" id="B9XQF6"/>
<evidence type="ECO:0000256" key="9">
    <source>
        <dbReference type="ARBA" id="ARBA00022598"/>
    </source>
</evidence>
<evidence type="ECO:0000256" key="2">
    <source>
        <dbReference type="ARBA" id="ARBA00002714"/>
    </source>
</evidence>
<evidence type="ECO:0000256" key="3">
    <source>
        <dbReference type="ARBA" id="ARBA00004799"/>
    </source>
</evidence>
<dbReference type="Gene3D" id="3.40.1190.10">
    <property type="entry name" value="Mur-like, catalytic domain"/>
    <property type="match status" value="1"/>
</dbReference>
<evidence type="ECO:0000256" key="4">
    <source>
        <dbReference type="ARBA" id="ARBA00005150"/>
    </source>
</evidence>
<dbReference type="NCBIfam" id="TIGR01499">
    <property type="entry name" value="folC"/>
    <property type="match status" value="1"/>
</dbReference>
<evidence type="ECO:0000313" key="26">
    <source>
        <dbReference type="Proteomes" id="UP000003688"/>
    </source>
</evidence>
<evidence type="ECO:0000256" key="11">
    <source>
        <dbReference type="ARBA" id="ARBA00022741"/>
    </source>
</evidence>
<evidence type="ECO:0000256" key="21">
    <source>
        <dbReference type="ARBA" id="ARBA00049161"/>
    </source>
</evidence>
<comment type="catalytic activity">
    <reaction evidence="20">
        <text>(6R)-5,10-methylenetetrahydrofolyl-(gamma-L-Glu)(n) + L-glutamate + ATP = (6R)-5,10-methylenetetrahydrofolyl-(gamma-L-Glu)(n+1) + ADP + phosphate + H(+)</text>
        <dbReference type="Rhea" id="RHEA:51912"/>
        <dbReference type="Rhea" id="RHEA-COMP:13257"/>
        <dbReference type="Rhea" id="RHEA-COMP:13258"/>
        <dbReference type="ChEBI" id="CHEBI:15378"/>
        <dbReference type="ChEBI" id="CHEBI:29985"/>
        <dbReference type="ChEBI" id="CHEBI:30616"/>
        <dbReference type="ChEBI" id="CHEBI:43474"/>
        <dbReference type="ChEBI" id="CHEBI:136572"/>
        <dbReference type="ChEBI" id="CHEBI:456216"/>
        <dbReference type="EC" id="6.3.2.17"/>
    </reaction>
</comment>
<dbReference type="Pfam" id="PF08245">
    <property type="entry name" value="Mur_ligase_M"/>
    <property type="match status" value="1"/>
</dbReference>
<dbReference type="GO" id="GO:0008841">
    <property type="term" value="F:dihydrofolate synthase activity"/>
    <property type="evidence" value="ECO:0007669"/>
    <property type="project" value="UniProtKB-EC"/>
</dbReference>
<dbReference type="Gene3D" id="3.90.190.20">
    <property type="entry name" value="Mur ligase, C-terminal domain"/>
    <property type="match status" value="1"/>
</dbReference>
<evidence type="ECO:0000256" key="5">
    <source>
        <dbReference type="ARBA" id="ARBA00008276"/>
    </source>
</evidence>
<evidence type="ECO:0000256" key="15">
    <source>
        <dbReference type="ARBA" id="ARBA00030048"/>
    </source>
</evidence>
<feature type="domain" description="Mur ligase C-terminal" evidence="23">
    <location>
        <begin position="277"/>
        <end position="396"/>
    </location>
</feature>
<dbReference type="PIRSF" id="PIRSF001563">
    <property type="entry name" value="Folylpolyglu_synth"/>
    <property type="match status" value="1"/>
</dbReference>
<dbReference type="FunFam" id="3.40.1190.10:FF:000011">
    <property type="entry name" value="Folylpolyglutamate synthase/dihydrofolate synthase"/>
    <property type="match status" value="1"/>
</dbReference>
<reference evidence="25 26" key="1">
    <citation type="journal article" date="2011" name="J. Bacteriol.">
        <title>Genome sequence of 'Pedosphaera parvula' Ellin514, an aerobic Verrucomicrobial isolate from pasture soil.</title>
        <authorList>
            <person name="Kant R."/>
            <person name="van Passel M.W."/>
            <person name="Sangwan P."/>
            <person name="Palva A."/>
            <person name="Lucas S."/>
            <person name="Copeland A."/>
            <person name="Lapidus A."/>
            <person name="Glavina Del Rio T."/>
            <person name="Dalin E."/>
            <person name="Tice H."/>
            <person name="Bruce D."/>
            <person name="Goodwin L."/>
            <person name="Pitluck S."/>
            <person name="Chertkov O."/>
            <person name="Larimer F.W."/>
            <person name="Land M.L."/>
            <person name="Hauser L."/>
            <person name="Brettin T.S."/>
            <person name="Detter J.C."/>
            <person name="Han S."/>
            <person name="de Vos W.M."/>
            <person name="Janssen P.H."/>
            <person name="Smidt H."/>
        </authorList>
    </citation>
    <scope>NUCLEOTIDE SEQUENCE [LARGE SCALE GENOMIC DNA]</scope>
    <source>
        <strain evidence="25 26">Ellin514</strain>
    </source>
</reference>
<dbReference type="RefSeq" id="WP_007418042.1">
    <property type="nucleotide sequence ID" value="NZ_ABOX02000053.1"/>
</dbReference>
<proteinExistence type="inferred from homology"/>
<name>B9XQF6_PEDPL</name>
<dbReference type="InterPro" id="IPR036615">
    <property type="entry name" value="Mur_ligase_C_dom_sf"/>
</dbReference>
<dbReference type="SUPFAM" id="SSF53244">
    <property type="entry name" value="MurD-like peptide ligases, peptide-binding domain"/>
    <property type="match status" value="1"/>
</dbReference>
<evidence type="ECO:0000256" key="17">
    <source>
        <dbReference type="ARBA" id="ARBA00032510"/>
    </source>
</evidence>
<evidence type="ECO:0000259" key="24">
    <source>
        <dbReference type="Pfam" id="PF08245"/>
    </source>
</evidence>
<evidence type="ECO:0000313" key="25">
    <source>
        <dbReference type="EMBL" id="EEF57980.1"/>
    </source>
</evidence>
<dbReference type="EC" id="6.3.2.12" evidence="6"/>
<dbReference type="Pfam" id="PF02875">
    <property type="entry name" value="Mur_ligase_C"/>
    <property type="match status" value="1"/>
</dbReference>
<comment type="catalytic activity">
    <reaction evidence="19">
        <text>10-formyltetrahydrofolyl-(gamma-L-Glu)(n) + L-glutamate + ATP = 10-formyltetrahydrofolyl-(gamma-L-Glu)(n+1) + ADP + phosphate + H(+)</text>
        <dbReference type="Rhea" id="RHEA:51904"/>
        <dbReference type="Rhea" id="RHEA-COMP:13088"/>
        <dbReference type="Rhea" id="RHEA-COMP:14300"/>
        <dbReference type="ChEBI" id="CHEBI:15378"/>
        <dbReference type="ChEBI" id="CHEBI:29985"/>
        <dbReference type="ChEBI" id="CHEBI:30616"/>
        <dbReference type="ChEBI" id="CHEBI:43474"/>
        <dbReference type="ChEBI" id="CHEBI:134413"/>
        <dbReference type="ChEBI" id="CHEBI:456216"/>
        <dbReference type="EC" id="6.3.2.17"/>
    </reaction>
</comment>
<dbReference type="GO" id="GO:0005524">
    <property type="term" value="F:ATP binding"/>
    <property type="evidence" value="ECO:0007669"/>
    <property type="project" value="UniProtKB-KW"/>
</dbReference>
<comment type="catalytic activity">
    <reaction evidence="18">
        <text>(6S)-5,6,7,8-tetrahydrofolyl-(gamma-L-Glu)(n) + L-glutamate + ATP = (6S)-5,6,7,8-tetrahydrofolyl-(gamma-L-Glu)(n+1) + ADP + phosphate + H(+)</text>
        <dbReference type="Rhea" id="RHEA:10580"/>
        <dbReference type="Rhea" id="RHEA-COMP:14738"/>
        <dbReference type="Rhea" id="RHEA-COMP:14740"/>
        <dbReference type="ChEBI" id="CHEBI:15378"/>
        <dbReference type="ChEBI" id="CHEBI:29985"/>
        <dbReference type="ChEBI" id="CHEBI:30616"/>
        <dbReference type="ChEBI" id="CHEBI:43474"/>
        <dbReference type="ChEBI" id="CHEBI:141005"/>
        <dbReference type="ChEBI" id="CHEBI:456216"/>
        <dbReference type="EC" id="6.3.2.17"/>
    </reaction>
</comment>
<dbReference type="EC" id="6.3.2.17" evidence="7"/>
<evidence type="ECO:0000256" key="6">
    <source>
        <dbReference type="ARBA" id="ARBA00013023"/>
    </source>
</evidence>
<dbReference type="EMBL" id="ABOX02000053">
    <property type="protein sequence ID" value="EEF57980.1"/>
    <property type="molecule type" value="Genomic_DNA"/>
</dbReference>
<keyword evidence="14" id="KW-0289">Folate biosynthesis</keyword>
<keyword evidence="10" id="KW-0479">Metal-binding</keyword>
<accession>B9XQF6</accession>
<evidence type="ECO:0000256" key="13">
    <source>
        <dbReference type="ARBA" id="ARBA00022842"/>
    </source>
</evidence>
<comment type="pathway">
    <text evidence="3">Cofactor biosynthesis; tetrahydrofolate biosynthesis; 7,8-dihydrofolate from 2-amino-4-hydroxy-6-hydroxymethyl-7,8-dihydropteridine diphosphate and 4-aminobenzoate: step 2/2.</text>
</comment>
<evidence type="ECO:0000256" key="14">
    <source>
        <dbReference type="ARBA" id="ARBA00022909"/>
    </source>
</evidence>
<protein>
    <recommendedName>
        <fullName evidence="8">Dihydrofolate synthase/folylpolyglutamate synthase</fullName>
        <ecNumber evidence="6">6.3.2.12</ecNumber>
        <ecNumber evidence="7">6.3.2.17</ecNumber>
    </recommendedName>
    <alternativeName>
        <fullName evidence="17">Folylpoly-gamma-glutamate synthetase-dihydrofolate synthetase</fullName>
    </alternativeName>
    <alternativeName>
        <fullName evidence="15">Folylpolyglutamate synthetase</fullName>
    </alternativeName>
    <alternativeName>
        <fullName evidence="16">Tetrahydrofolylpolyglutamate synthase</fullName>
    </alternativeName>
</protein>
<dbReference type="PANTHER" id="PTHR11136">
    <property type="entry name" value="FOLYLPOLYGLUTAMATE SYNTHASE-RELATED"/>
    <property type="match status" value="1"/>
</dbReference>
<dbReference type="SUPFAM" id="SSF53623">
    <property type="entry name" value="MurD-like peptide ligases, catalytic domain"/>
    <property type="match status" value="1"/>
</dbReference>
<comment type="cofactor">
    <cofactor evidence="1">
        <name>Mg(2+)</name>
        <dbReference type="ChEBI" id="CHEBI:18420"/>
    </cofactor>
</comment>
<dbReference type="Proteomes" id="UP000003688">
    <property type="component" value="Unassembled WGS sequence"/>
</dbReference>
<dbReference type="GO" id="GO:0005737">
    <property type="term" value="C:cytoplasm"/>
    <property type="evidence" value="ECO:0007669"/>
    <property type="project" value="TreeGrafter"/>
</dbReference>
<evidence type="ECO:0000256" key="18">
    <source>
        <dbReference type="ARBA" id="ARBA00047493"/>
    </source>
</evidence>
<dbReference type="InterPro" id="IPR004101">
    <property type="entry name" value="Mur_ligase_C"/>
</dbReference>
<evidence type="ECO:0000256" key="12">
    <source>
        <dbReference type="ARBA" id="ARBA00022840"/>
    </source>
</evidence>
<comment type="catalytic activity">
    <reaction evidence="21">
        <text>7,8-dihydropteroate + L-glutamate + ATP = 7,8-dihydrofolate + ADP + phosphate + H(+)</text>
        <dbReference type="Rhea" id="RHEA:23584"/>
        <dbReference type="ChEBI" id="CHEBI:15378"/>
        <dbReference type="ChEBI" id="CHEBI:17839"/>
        <dbReference type="ChEBI" id="CHEBI:29985"/>
        <dbReference type="ChEBI" id="CHEBI:30616"/>
        <dbReference type="ChEBI" id="CHEBI:43474"/>
        <dbReference type="ChEBI" id="CHEBI:57451"/>
        <dbReference type="ChEBI" id="CHEBI:456216"/>
        <dbReference type="EC" id="6.3.2.12"/>
    </reaction>
</comment>
<keyword evidence="11 22" id="KW-0547">Nucleotide-binding</keyword>
<keyword evidence="12 22" id="KW-0067">ATP-binding</keyword>
<dbReference type="GO" id="GO:0046872">
    <property type="term" value="F:metal ion binding"/>
    <property type="evidence" value="ECO:0007669"/>
    <property type="project" value="UniProtKB-KW"/>
</dbReference>
<keyword evidence="9 22" id="KW-0436">Ligase</keyword>
<evidence type="ECO:0000256" key="16">
    <source>
        <dbReference type="ARBA" id="ARBA00030592"/>
    </source>
</evidence>
<evidence type="ECO:0000259" key="23">
    <source>
        <dbReference type="Pfam" id="PF02875"/>
    </source>
</evidence>
<dbReference type="PANTHER" id="PTHR11136:SF0">
    <property type="entry name" value="DIHYDROFOLATE SYNTHETASE-RELATED"/>
    <property type="match status" value="1"/>
</dbReference>
<dbReference type="OrthoDB" id="9809356at2"/>
<sequence length="435" mass="47832">MNYPEAIQFLYNLQVFGTKLGLENTYRLAKLAGNPQEKLRFIHVAGTNGKGSTCAMLESIYRHAGLKVGLFTSPHLVAFGERIQINRELISEEEIIRLVEEMKALLQEFPADEHPTFFEVVTIMALSYFARQKCDVVIWETGLGGRLDATNIVTPLVSVITNIQFDHQKWLGDTLAKIAFEKAGIIKPRVPVITAVDDPEALRILFKTAQEKAAPFSLITWAQTEFHPMQGLTLPLLGEHQRLNAATAVHAVMAARSCIPVSDETIRKGLSGVKWPGRLQLVERKNGQKVLLDGAHNIGSAEALKTALNTYFATRRPTLVMGILSDKDAHPMCEIIAPLAGRILLVPVNSQRTILPRELIPVCRRANPDVEVRECRSLKEALDVAAEDPFVAVTGSLYLIGEAMELLGLSPAGCGERGLNEWSATRPASTKGSKS</sequence>
<dbReference type="STRING" id="320771.Cflav_PD1155"/>
<dbReference type="GO" id="GO:0046656">
    <property type="term" value="P:folic acid biosynthetic process"/>
    <property type="evidence" value="ECO:0007669"/>
    <property type="project" value="UniProtKB-KW"/>
</dbReference>
<organism evidence="25 26">
    <name type="scientific">Pedosphaera parvula (strain Ellin514)</name>
    <dbReference type="NCBI Taxonomy" id="320771"/>
    <lineage>
        <taxon>Bacteria</taxon>
        <taxon>Pseudomonadati</taxon>
        <taxon>Verrucomicrobiota</taxon>
        <taxon>Pedosphaerae</taxon>
        <taxon>Pedosphaerales</taxon>
        <taxon>Pedosphaeraceae</taxon>
        <taxon>Pedosphaera</taxon>
    </lineage>
</organism>
<evidence type="ECO:0000256" key="19">
    <source>
        <dbReference type="ARBA" id="ARBA00047808"/>
    </source>
</evidence>
<comment type="function">
    <text evidence="2">Functions in two distinct reactions of the de novo folate biosynthetic pathway. Catalyzes the addition of a glutamate residue to dihydropteroate (7,8-dihydropteroate or H2Pte) to form dihydrofolate (7,8-dihydrofolate monoglutamate or H2Pte-Glu). Also catalyzes successive additions of L-glutamate to tetrahydrofolate or 10-formyltetrahydrofolate or 5,10-methylenetetrahydrofolate, leading to folylpolyglutamate derivatives.</text>
</comment>
<evidence type="ECO:0000256" key="1">
    <source>
        <dbReference type="ARBA" id="ARBA00001946"/>
    </source>
</evidence>
<evidence type="ECO:0000256" key="10">
    <source>
        <dbReference type="ARBA" id="ARBA00022723"/>
    </source>
</evidence>
<comment type="caution">
    <text evidence="25">The sequence shown here is derived from an EMBL/GenBank/DDBJ whole genome shotgun (WGS) entry which is preliminary data.</text>
</comment>
<evidence type="ECO:0000256" key="8">
    <source>
        <dbReference type="ARBA" id="ARBA00019357"/>
    </source>
</evidence>
<dbReference type="GO" id="GO:0004326">
    <property type="term" value="F:tetrahydrofolylpolyglutamate synthase activity"/>
    <property type="evidence" value="ECO:0007669"/>
    <property type="project" value="UniProtKB-EC"/>
</dbReference>
<evidence type="ECO:0000256" key="20">
    <source>
        <dbReference type="ARBA" id="ARBA00049035"/>
    </source>
</evidence>
<feature type="domain" description="Mur ligase central" evidence="24">
    <location>
        <begin position="44"/>
        <end position="249"/>
    </location>
</feature>
<dbReference type="InterPro" id="IPR036565">
    <property type="entry name" value="Mur-like_cat_sf"/>
</dbReference>
<evidence type="ECO:0000256" key="22">
    <source>
        <dbReference type="PIRNR" id="PIRNR001563"/>
    </source>
</evidence>
<keyword evidence="26" id="KW-1185">Reference proteome</keyword>
<evidence type="ECO:0000256" key="7">
    <source>
        <dbReference type="ARBA" id="ARBA00013025"/>
    </source>
</evidence>
<dbReference type="InterPro" id="IPR013221">
    <property type="entry name" value="Mur_ligase_cen"/>
</dbReference>
<comment type="similarity">
    <text evidence="5 22">Belongs to the folylpolyglutamate synthase family.</text>
</comment>
<comment type="pathway">
    <text evidence="4">Cofactor biosynthesis; tetrahydrofolylpolyglutamate biosynthesis.</text>
</comment>
<dbReference type="InterPro" id="IPR001645">
    <property type="entry name" value="Folylpolyglutamate_synth"/>
</dbReference>
<gene>
    <name evidence="25" type="ORF">Cflav_PD1155</name>
</gene>